<feature type="transmembrane region" description="Helical" evidence="7">
    <location>
        <begin position="363"/>
        <end position="386"/>
    </location>
</feature>
<dbReference type="EMBL" id="AZFW01000044">
    <property type="protein sequence ID" value="KRM27653.1"/>
    <property type="molecule type" value="Genomic_DNA"/>
</dbReference>
<dbReference type="PROSITE" id="PS50850">
    <property type="entry name" value="MFS"/>
    <property type="match status" value="1"/>
</dbReference>
<evidence type="ECO:0000259" key="8">
    <source>
        <dbReference type="PROSITE" id="PS50850"/>
    </source>
</evidence>
<proteinExistence type="predicted"/>
<dbReference type="GO" id="GO:0022857">
    <property type="term" value="F:transmembrane transporter activity"/>
    <property type="evidence" value="ECO:0007669"/>
    <property type="project" value="InterPro"/>
</dbReference>
<dbReference type="SUPFAM" id="SSF103473">
    <property type="entry name" value="MFS general substrate transporter"/>
    <property type="match status" value="1"/>
</dbReference>
<feature type="transmembrane region" description="Helical" evidence="7">
    <location>
        <begin position="105"/>
        <end position="130"/>
    </location>
</feature>
<dbReference type="AlphaFoldDB" id="A0A0R1XDC9"/>
<dbReference type="Proteomes" id="UP000050949">
    <property type="component" value="Unassembled WGS sequence"/>
</dbReference>
<feature type="transmembrane region" description="Helical" evidence="7">
    <location>
        <begin position="42"/>
        <end position="67"/>
    </location>
</feature>
<evidence type="ECO:0000256" key="2">
    <source>
        <dbReference type="ARBA" id="ARBA00022448"/>
    </source>
</evidence>
<keyword evidence="5 7" id="KW-1133">Transmembrane helix</keyword>
<feature type="transmembrane region" description="Helical" evidence="7">
    <location>
        <begin position="12"/>
        <end position="36"/>
    </location>
</feature>
<evidence type="ECO:0000256" key="1">
    <source>
        <dbReference type="ARBA" id="ARBA00004651"/>
    </source>
</evidence>
<dbReference type="Gene3D" id="1.20.1250.20">
    <property type="entry name" value="MFS general substrate transporter like domains"/>
    <property type="match status" value="1"/>
</dbReference>
<evidence type="ECO:0000256" key="5">
    <source>
        <dbReference type="ARBA" id="ARBA00022989"/>
    </source>
</evidence>
<dbReference type="GO" id="GO:0005886">
    <property type="term" value="C:plasma membrane"/>
    <property type="evidence" value="ECO:0007669"/>
    <property type="project" value="UniProtKB-SubCell"/>
</dbReference>
<accession>A0A0R1XDC9</accession>
<feature type="transmembrane region" description="Helical" evidence="7">
    <location>
        <begin position="392"/>
        <end position="413"/>
    </location>
</feature>
<dbReference type="PATRIC" id="fig|1122147.4.peg.2490"/>
<feature type="domain" description="Major facilitator superfamily (MFS) profile" evidence="8">
    <location>
        <begin position="1"/>
        <end position="196"/>
    </location>
</feature>
<feature type="transmembrane region" description="Helical" evidence="7">
    <location>
        <begin position="230"/>
        <end position="254"/>
    </location>
</feature>
<organism evidence="9 10">
    <name type="scientific">Schleiferilactobacillus harbinensis DSM 16991</name>
    <dbReference type="NCBI Taxonomy" id="1122147"/>
    <lineage>
        <taxon>Bacteria</taxon>
        <taxon>Bacillati</taxon>
        <taxon>Bacillota</taxon>
        <taxon>Bacilli</taxon>
        <taxon>Lactobacillales</taxon>
        <taxon>Lactobacillaceae</taxon>
        <taxon>Schleiferilactobacillus</taxon>
    </lineage>
</organism>
<dbReference type="InterPro" id="IPR036259">
    <property type="entry name" value="MFS_trans_sf"/>
</dbReference>
<dbReference type="Pfam" id="PF07690">
    <property type="entry name" value="MFS_1"/>
    <property type="match status" value="1"/>
</dbReference>
<dbReference type="PANTHER" id="PTHR43266:SF9">
    <property type="entry name" value="PERMEASE, MAJOR FACILITATOR SUPERFAMILY-RELATED"/>
    <property type="match status" value="1"/>
</dbReference>
<evidence type="ECO:0000256" key="6">
    <source>
        <dbReference type="ARBA" id="ARBA00023136"/>
    </source>
</evidence>
<feature type="transmembrane region" description="Helical" evidence="7">
    <location>
        <begin position="74"/>
        <end position="99"/>
    </location>
</feature>
<dbReference type="CDD" id="cd06173">
    <property type="entry name" value="MFS_MefA_like"/>
    <property type="match status" value="1"/>
</dbReference>
<keyword evidence="4 7" id="KW-0812">Transmembrane</keyword>
<keyword evidence="3" id="KW-1003">Cell membrane</keyword>
<evidence type="ECO:0000313" key="9">
    <source>
        <dbReference type="EMBL" id="KRM27653.1"/>
    </source>
</evidence>
<dbReference type="OrthoDB" id="9775268at2"/>
<name>A0A0R1XDC9_9LACO</name>
<evidence type="ECO:0000256" key="3">
    <source>
        <dbReference type="ARBA" id="ARBA00022475"/>
    </source>
</evidence>
<dbReference type="InterPro" id="IPR020846">
    <property type="entry name" value="MFS_dom"/>
</dbReference>
<feature type="transmembrane region" description="Helical" evidence="7">
    <location>
        <begin position="295"/>
        <end position="314"/>
    </location>
</feature>
<dbReference type="GeneID" id="78510453"/>
<feature type="transmembrane region" description="Helical" evidence="7">
    <location>
        <begin position="142"/>
        <end position="161"/>
    </location>
</feature>
<sequence length="424" mass="45787">MKKDKTFRQMVTLLTANFFGMFGSGMLSFAIGLYILHKTGSALGMGITLMVGPLVALVLTPFVGYMVDTRSHRAIMIGAQIGTSIGLLLFALAFMWWPAFYYPEVIGLLIILTITDRFLSTALSASLVTLFPTDVLQRVNSLNQSVSSLAQLISPIIGAVIYSFVSIGAFALVEIVFELLTLVCILRLNFTVAKPAAESATAEIPATPAAKESLLANFAEGLRYLQGNRLILLSCLFGAGINFLFAAVNVGLPYLQVTVLKMPNTLYGITDSGFAVGMILGGVALSMITLKHHPFLVSLWGIMLLGSVLTLLGVPEQMAWPMMGNVFFYGLLNVANGIILVVINTPISTMMQKLIPQAMQGRVFMLTGTISSLLMPLGTLVFGFLFDRMAAWIILLGVGLLTLLMSFITVVYVQRTALLAEFPA</sequence>
<reference evidence="9 10" key="1">
    <citation type="journal article" date="2015" name="Genome Announc.">
        <title>Expanding the biotechnology potential of lactobacilli through comparative genomics of 213 strains and associated genera.</title>
        <authorList>
            <person name="Sun Z."/>
            <person name="Harris H.M."/>
            <person name="McCann A."/>
            <person name="Guo C."/>
            <person name="Argimon S."/>
            <person name="Zhang W."/>
            <person name="Yang X."/>
            <person name="Jeffery I.B."/>
            <person name="Cooney J.C."/>
            <person name="Kagawa T.F."/>
            <person name="Liu W."/>
            <person name="Song Y."/>
            <person name="Salvetti E."/>
            <person name="Wrobel A."/>
            <person name="Rasinkangas P."/>
            <person name="Parkhill J."/>
            <person name="Rea M.C."/>
            <person name="O'Sullivan O."/>
            <person name="Ritari J."/>
            <person name="Douillard F.P."/>
            <person name="Paul Ross R."/>
            <person name="Yang R."/>
            <person name="Briner A.E."/>
            <person name="Felis G.E."/>
            <person name="de Vos W.M."/>
            <person name="Barrangou R."/>
            <person name="Klaenhammer T.R."/>
            <person name="Caufield P.W."/>
            <person name="Cui Y."/>
            <person name="Zhang H."/>
            <person name="O'Toole P.W."/>
        </authorList>
    </citation>
    <scope>NUCLEOTIDE SEQUENCE [LARGE SCALE GENOMIC DNA]</scope>
    <source>
        <strain evidence="9 10">DSM 16991</strain>
    </source>
</reference>
<keyword evidence="2" id="KW-0813">Transport</keyword>
<evidence type="ECO:0000256" key="7">
    <source>
        <dbReference type="SAM" id="Phobius"/>
    </source>
</evidence>
<dbReference type="eggNOG" id="COG2814">
    <property type="taxonomic scope" value="Bacteria"/>
</dbReference>
<feature type="transmembrane region" description="Helical" evidence="7">
    <location>
        <begin position="326"/>
        <end position="343"/>
    </location>
</feature>
<evidence type="ECO:0000256" key="4">
    <source>
        <dbReference type="ARBA" id="ARBA00022692"/>
    </source>
</evidence>
<evidence type="ECO:0000313" key="10">
    <source>
        <dbReference type="Proteomes" id="UP000050949"/>
    </source>
</evidence>
<dbReference type="InterPro" id="IPR011701">
    <property type="entry name" value="MFS"/>
</dbReference>
<comment type="subcellular location">
    <subcellularLocation>
        <location evidence="1">Cell membrane</location>
        <topology evidence="1">Multi-pass membrane protein</topology>
    </subcellularLocation>
</comment>
<dbReference type="PANTHER" id="PTHR43266">
    <property type="entry name" value="MACROLIDE-EFFLUX PROTEIN"/>
    <property type="match status" value="1"/>
</dbReference>
<dbReference type="RefSeq" id="WP_051225140.1">
    <property type="nucleotide sequence ID" value="NZ_AUEH01000008.1"/>
</dbReference>
<comment type="caution">
    <text evidence="9">The sequence shown here is derived from an EMBL/GenBank/DDBJ whole genome shotgun (WGS) entry which is preliminary data.</text>
</comment>
<feature type="transmembrane region" description="Helical" evidence="7">
    <location>
        <begin position="266"/>
        <end position="288"/>
    </location>
</feature>
<keyword evidence="6 7" id="KW-0472">Membrane</keyword>
<protein>
    <submittedName>
        <fullName evidence="9">Permease, major facilitator superfamily</fullName>
    </submittedName>
</protein>
<gene>
    <name evidence="9" type="ORF">FC91_GL002411</name>
</gene>